<dbReference type="Pfam" id="PF04818">
    <property type="entry name" value="CID"/>
    <property type="match status" value="1"/>
</dbReference>
<dbReference type="InterPro" id="IPR006569">
    <property type="entry name" value="CID_dom"/>
</dbReference>
<dbReference type="PROSITE" id="PS00028">
    <property type="entry name" value="ZINC_FINGER_C2H2_1"/>
    <property type="match status" value="1"/>
</dbReference>
<dbReference type="Gene3D" id="1.25.40.90">
    <property type="match status" value="1"/>
</dbReference>
<evidence type="ECO:0000256" key="1">
    <source>
        <dbReference type="ARBA" id="ARBA00022664"/>
    </source>
</evidence>
<dbReference type="PROSITE" id="PS50157">
    <property type="entry name" value="ZINC_FINGER_C2H2_2"/>
    <property type="match status" value="1"/>
</dbReference>
<sequence>MPISNGSFTKPASFQNDAVGAKPLPPLILDRFRAMLKQREEELMVFGGEAGTDEIVRIYEIVLASLTLNSKPMITDLTIIAGEQRAHGEGIADAICSRIIEAPVDQKLPSLYLLDSIVKNIGKEFIRYFSTRLPEVFCEAYAQVHPNMHPAMRHLFGTWSSVFPLSVLRKIEAKLQFSTSVHGQPSGLGSLKASESPRTTHGIHVNPKYARHQFGHSAVDTVGAEVVKKPLPSAARIMKSASPYRIGNGGSLSPSLEEFSVDNSPNRLAVGASSSHAGIDFGFSRRIDREEEINERQTRNWQGNSNQHLKTSAAYNYTNNVDLRGPRALINAYGIDEREKNLKRKHETTEQLDANGVDPKVATRTWQNTEEEEFDWEDMTPGLSDRRQCNEIRSSIQPPNNSMASHRFNTNCSAPLVADYRENWSKARFSSVPNSSIEDDINFVQGSINGIAGSSDSISHIPSSFGRESLILQPQQSQSHLNAKGGGSFPESKSFSSAGELNPPVIGNFPNAEGLFGGPVNAMSRFNSTYDSPAPITQSANAVALSKAWYPAKLPSTHNFPSVSAPPMQTQIRGPFGNENAGNVGSNRSMSQMNFPQVPNQRPGPVLNLQSPAQASLVQPNMSMPQEVRQNFALPSGASLNSHAMVPPPTYGYLAQGHVPRMNTTSSNLVPSLHPHLANNNTTNMPFHPPGLALPSLFNGPLPGTNQPLPVGQNIGQVASSPQAGGALSGLISSLVAQGLISLAKQDSVGVEFDQENLKVRHESAISALYADLPRQCTSCGHRFKSQEEHSKHMDWHVNKNRTLRNRKTKPSSKWFVSGNMWLHGAEALGIEAVPGFLPAENIVEKQEDEEVAVPADEDQNACALCGEPFDDFYSDETEEWMYKGAVYMYAPAGSTLGMDRSQLGPIVHAKCRSDSNASPSEDFTKDEEAAQNVMCNTIKPRERITR</sequence>
<dbReference type="PANTHER" id="PTHR15921">
    <property type="entry name" value="PRE-MRNA CLEAVAGE COMPLEX II"/>
    <property type="match status" value="1"/>
</dbReference>
<dbReference type="InterPro" id="IPR047415">
    <property type="entry name" value="Pcf11_CID"/>
</dbReference>
<dbReference type="PANTHER" id="PTHR15921:SF12">
    <property type="entry name" value="POLYADENYLATION AND CLEAVAGE FACTOR HOMOLOG 4"/>
    <property type="match status" value="1"/>
</dbReference>
<name>A0ABR0CYF1_9LAMI</name>
<comment type="caution">
    <text evidence="6">The sequence shown here is derived from an EMBL/GenBank/DDBJ whole genome shotgun (WGS) entry which is preliminary data.</text>
</comment>
<evidence type="ECO:0008006" key="8">
    <source>
        <dbReference type="Google" id="ProtNLM"/>
    </source>
</evidence>
<evidence type="ECO:0000313" key="6">
    <source>
        <dbReference type="EMBL" id="KAK4481551.1"/>
    </source>
</evidence>
<dbReference type="CDD" id="cd16982">
    <property type="entry name" value="CID_Pcf11"/>
    <property type="match status" value="1"/>
</dbReference>
<feature type="domain" description="C2H2-type" evidence="4">
    <location>
        <begin position="775"/>
        <end position="802"/>
    </location>
</feature>
<dbReference type="PROSITE" id="PS51391">
    <property type="entry name" value="CID"/>
    <property type="match status" value="1"/>
</dbReference>
<feature type="domain" description="CID" evidence="5">
    <location>
        <begin position="51"/>
        <end position="179"/>
    </location>
</feature>
<reference evidence="6 7" key="1">
    <citation type="journal article" date="2023" name="bioRxiv">
        <title>Genome report: Whole genome sequence and annotation of Penstemon davidsonii.</title>
        <authorList>
            <person name="Ostevik K.L."/>
            <person name="Alabady M."/>
            <person name="Zhang M."/>
            <person name="Rausher M.D."/>
        </authorList>
    </citation>
    <scope>NUCLEOTIDE SEQUENCE [LARGE SCALE GENOMIC DNA]</scope>
    <source>
        <strain evidence="6">DNT005</strain>
        <tissue evidence="6">Whole leaf</tissue>
    </source>
</reference>
<dbReference type="InterPro" id="IPR045154">
    <property type="entry name" value="PCF11-like"/>
</dbReference>
<keyword evidence="7" id="KW-1185">Reference proteome</keyword>
<evidence type="ECO:0000259" key="4">
    <source>
        <dbReference type="PROSITE" id="PS50157"/>
    </source>
</evidence>
<feature type="region of interest" description="Disordered" evidence="3">
    <location>
        <begin position="913"/>
        <end position="932"/>
    </location>
</feature>
<dbReference type="Proteomes" id="UP001291926">
    <property type="component" value="Unassembled WGS sequence"/>
</dbReference>
<keyword evidence="2" id="KW-0862">Zinc</keyword>
<keyword evidence="2" id="KW-0863">Zinc-finger</keyword>
<evidence type="ECO:0000256" key="2">
    <source>
        <dbReference type="PROSITE-ProRule" id="PRU00042"/>
    </source>
</evidence>
<evidence type="ECO:0000256" key="3">
    <source>
        <dbReference type="SAM" id="MobiDB-lite"/>
    </source>
</evidence>
<dbReference type="InterPro" id="IPR008942">
    <property type="entry name" value="ENTH_VHS"/>
</dbReference>
<dbReference type="InterPro" id="IPR057242">
    <property type="entry name" value="PCFS4-like"/>
</dbReference>
<accession>A0ABR0CYF1</accession>
<dbReference type="InterPro" id="IPR013087">
    <property type="entry name" value="Znf_C2H2_type"/>
</dbReference>
<keyword evidence="2" id="KW-0479">Metal-binding</keyword>
<dbReference type="Pfam" id="PF23228">
    <property type="entry name" value="zf_PCFS4"/>
    <property type="match status" value="1"/>
</dbReference>
<feature type="region of interest" description="Disordered" evidence="3">
    <location>
        <begin position="476"/>
        <end position="501"/>
    </location>
</feature>
<organism evidence="6 7">
    <name type="scientific">Penstemon davidsonii</name>
    <dbReference type="NCBI Taxonomy" id="160366"/>
    <lineage>
        <taxon>Eukaryota</taxon>
        <taxon>Viridiplantae</taxon>
        <taxon>Streptophyta</taxon>
        <taxon>Embryophyta</taxon>
        <taxon>Tracheophyta</taxon>
        <taxon>Spermatophyta</taxon>
        <taxon>Magnoliopsida</taxon>
        <taxon>eudicotyledons</taxon>
        <taxon>Gunneridae</taxon>
        <taxon>Pentapetalae</taxon>
        <taxon>asterids</taxon>
        <taxon>lamiids</taxon>
        <taxon>Lamiales</taxon>
        <taxon>Plantaginaceae</taxon>
        <taxon>Cheloneae</taxon>
        <taxon>Penstemon</taxon>
    </lineage>
</organism>
<proteinExistence type="predicted"/>
<dbReference type="SMART" id="SM00582">
    <property type="entry name" value="RPR"/>
    <property type="match status" value="1"/>
</dbReference>
<evidence type="ECO:0000313" key="7">
    <source>
        <dbReference type="Proteomes" id="UP001291926"/>
    </source>
</evidence>
<evidence type="ECO:0000259" key="5">
    <source>
        <dbReference type="PROSITE" id="PS51391"/>
    </source>
</evidence>
<dbReference type="SUPFAM" id="SSF48464">
    <property type="entry name" value="ENTH/VHS domain"/>
    <property type="match status" value="1"/>
</dbReference>
<dbReference type="EMBL" id="JAYDYQ010002685">
    <property type="protein sequence ID" value="KAK4481551.1"/>
    <property type="molecule type" value="Genomic_DNA"/>
</dbReference>
<protein>
    <recommendedName>
        <fullName evidence="8">CID domain-containing protein</fullName>
    </recommendedName>
</protein>
<keyword evidence="1" id="KW-0507">mRNA processing</keyword>
<gene>
    <name evidence="6" type="ORF">RD792_012452</name>
</gene>